<dbReference type="SUPFAM" id="SSF53098">
    <property type="entry name" value="Ribonuclease H-like"/>
    <property type="match status" value="1"/>
</dbReference>
<gene>
    <name evidence="1" type="ORF">MTR67_039975</name>
</gene>
<name>A0AAF0UIZ5_SOLVR</name>
<dbReference type="PANTHER" id="PTHR45835">
    <property type="entry name" value="YALI0A06105P"/>
    <property type="match status" value="1"/>
</dbReference>
<organism evidence="1 2">
    <name type="scientific">Solanum verrucosum</name>
    <dbReference type="NCBI Taxonomy" id="315347"/>
    <lineage>
        <taxon>Eukaryota</taxon>
        <taxon>Viridiplantae</taxon>
        <taxon>Streptophyta</taxon>
        <taxon>Embryophyta</taxon>
        <taxon>Tracheophyta</taxon>
        <taxon>Spermatophyta</taxon>
        <taxon>Magnoliopsida</taxon>
        <taxon>eudicotyledons</taxon>
        <taxon>Gunneridae</taxon>
        <taxon>Pentapetalae</taxon>
        <taxon>asterids</taxon>
        <taxon>lamiids</taxon>
        <taxon>Solanales</taxon>
        <taxon>Solanaceae</taxon>
        <taxon>Solanoideae</taxon>
        <taxon>Solaneae</taxon>
        <taxon>Solanum</taxon>
    </lineage>
</organism>
<protein>
    <submittedName>
        <fullName evidence="1">Uncharacterized protein</fullName>
    </submittedName>
</protein>
<evidence type="ECO:0000313" key="2">
    <source>
        <dbReference type="Proteomes" id="UP001234989"/>
    </source>
</evidence>
<accession>A0AAF0UIZ5</accession>
<keyword evidence="2" id="KW-1185">Reference proteome</keyword>
<reference evidence="1" key="1">
    <citation type="submission" date="2023-08" db="EMBL/GenBank/DDBJ databases">
        <title>A de novo genome assembly of Solanum verrucosum Schlechtendal, a Mexican diploid species geographically isolated from the other diploid A-genome species in potato relatives.</title>
        <authorList>
            <person name="Hosaka K."/>
        </authorList>
    </citation>
    <scope>NUCLEOTIDE SEQUENCE</scope>
    <source>
        <tissue evidence="1">Young leaves</tissue>
    </source>
</reference>
<evidence type="ECO:0000313" key="1">
    <source>
        <dbReference type="EMBL" id="WMV46590.1"/>
    </source>
</evidence>
<dbReference type="InterPro" id="IPR036397">
    <property type="entry name" value="RNaseH_sf"/>
</dbReference>
<dbReference type="GO" id="GO:0003676">
    <property type="term" value="F:nucleic acid binding"/>
    <property type="evidence" value="ECO:0007669"/>
    <property type="project" value="InterPro"/>
</dbReference>
<sequence>MAQDIDLPEWKWETINMDFIIGLPWSCRQHDSIWVIVDRMTNLAHFLLVKTTHSAEDYAQLYIQEVTDGQVECTIQTLEDILRSCVINFKGNWDDNLPLIEFA</sequence>
<dbReference type="Proteomes" id="UP001234989">
    <property type="component" value="Chromosome 9"/>
</dbReference>
<dbReference type="InterPro" id="IPR012337">
    <property type="entry name" value="RNaseH-like_sf"/>
</dbReference>
<dbReference type="Gene3D" id="3.30.420.10">
    <property type="entry name" value="Ribonuclease H-like superfamily/Ribonuclease H"/>
    <property type="match status" value="1"/>
</dbReference>
<proteinExistence type="predicted"/>
<dbReference type="EMBL" id="CP133620">
    <property type="protein sequence ID" value="WMV46590.1"/>
    <property type="molecule type" value="Genomic_DNA"/>
</dbReference>
<dbReference type="AlphaFoldDB" id="A0AAF0UIZ5"/>
<dbReference type="PANTHER" id="PTHR45835:SF91">
    <property type="entry name" value="RETROTRANSPOSON, TY3-GYPSY SUBCLASS-LIKE PROTEIN"/>
    <property type="match status" value="1"/>
</dbReference>